<proteinExistence type="predicted"/>
<name>A0A1J5HP57_9BACT</name>
<evidence type="ECO:0000313" key="1">
    <source>
        <dbReference type="EMBL" id="OIP87117.1"/>
    </source>
</evidence>
<reference evidence="1 2" key="1">
    <citation type="journal article" date="2016" name="Environ. Microbiol.">
        <title>Genomic resolution of a cold subsurface aquifer community provides metabolic insights for novel microbes adapted to high CO concentrations.</title>
        <authorList>
            <person name="Probst A.J."/>
            <person name="Castelle C.J."/>
            <person name="Singh A."/>
            <person name="Brown C.T."/>
            <person name="Anantharaman K."/>
            <person name="Sharon I."/>
            <person name="Hug L.A."/>
            <person name="Burstein D."/>
            <person name="Emerson J.B."/>
            <person name="Thomas B.C."/>
            <person name="Banfield J.F."/>
        </authorList>
    </citation>
    <scope>NUCLEOTIDE SEQUENCE [LARGE SCALE GENOMIC DNA]</scope>
    <source>
        <strain evidence="1">CG2_30_35_20</strain>
    </source>
</reference>
<comment type="caution">
    <text evidence="1">The sequence shown here is derived from an EMBL/GenBank/DDBJ whole genome shotgun (WGS) entry which is preliminary data.</text>
</comment>
<protein>
    <submittedName>
        <fullName evidence="1">Uncharacterized protein</fullName>
    </submittedName>
</protein>
<dbReference type="AlphaFoldDB" id="A0A1J5HP57"/>
<sequence>MKQNKSDNFTKADGVKLKKEILSEIDSKIDFKIVEKLNEIRDEMKQQYSNIFNLVDGLAYEVNTNEEFRLVTTN</sequence>
<dbReference type="Proteomes" id="UP000182344">
    <property type="component" value="Unassembled WGS sequence"/>
</dbReference>
<gene>
    <name evidence="1" type="ORF">AUK05_02100</name>
</gene>
<dbReference type="EMBL" id="MNZO01000029">
    <property type="protein sequence ID" value="OIP87117.1"/>
    <property type="molecule type" value="Genomic_DNA"/>
</dbReference>
<evidence type="ECO:0000313" key="2">
    <source>
        <dbReference type="Proteomes" id="UP000182344"/>
    </source>
</evidence>
<accession>A0A1J5HP57</accession>
<organism evidence="1 2">
    <name type="scientific">Candidatus Shapirobacteria bacterium CG2_30_35_20</name>
    <dbReference type="NCBI Taxonomy" id="1805376"/>
    <lineage>
        <taxon>Bacteria</taxon>
        <taxon>Candidatus Shapironibacteriota</taxon>
    </lineage>
</organism>